<dbReference type="InterPro" id="IPR036265">
    <property type="entry name" value="HIT-like_sf"/>
</dbReference>
<keyword evidence="11 17" id="KW-0119">Carbohydrate metabolism</keyword>
<evidence type="ECO:0000256" key="4">
    <source>
        <dbReference type="ARBA" id="ARBA00012384"/>
    </source>
</evidence>
<gene>
    <name evidence="20" type="ORF">A3D77_01465</name>
</gene>
<keyword evidence="8 15" id="KW-0479">Metal-binding</keyword>
<feature type="binding site" evidence="15">
    <location>
        <position position="165"/>
    </location>
    <ligand>
        <name>Zn(2+)</name>
        <dbReference type="ChEBI" id="CHEBI:29105"/>
    </ligand>
</feature>
<feature type="binding site" evidence="15">
    <location>
        <position position="114"/>
    </location>
    <ligand>
        <name>Zn(2+)</name>
        <dbReference type="ChEBI" id="CHEBI:29105"/>
    </ligand>
</feature>
<evidence type="ECO:0000313" key="20">
    <source>
        <dbReference type="EMBL" id="OGG15746.1"/>
    </source>
</evidence>
<dbReference type="NCBIfam" id="TIGR00209">
    <property type="entry name" value="galT_1"/>
    <property type="match status" value="1"/>
</dbReference>
<dbReference type="GO" id="GO:0005737">
    <property type="term" value="C:cytoplasm"/>
    <property type="evidence" value="ECO:0007669"/>
    <property type="project" value="TreeGrafter"/>
</dbReference>
<evidence type="ECO:0000259" key="18">
    <source>
        <dbReference type="Pfam" id="PF01087"/>
    </source>
</evidence>
<keyword evidence="16" id="KW-0408">Iron</keyword>
<accession>A0A1F5ZTD5</accession>
<feature type="binding site" description="in other chain" evidence="14">
    <location>
        <position position="154"/>
    </location>
    <ligand>
        <name>UDP-alpha-D-glucose</name>
        <dbReference type="ChEBI" id="CHEBI:58885"/>
        <note>ligand shared between dimeric partners</note>
    </ligand>
</feature>
<feature type="binding site" evidence="16">
    <location>
        <position position="183"/>
    </location>
    <ligand>
        <name>Fe cation</name>
        <dbReference type="ChEBI" id="CHEBI:24875"/>
    </ligand>
</feature>
<protein>
    <recommendedName>
        <fullName evidence="5 12">Galactose-1-phosphate uridylyltransferase</fullName>
        <ecNumber evidence="4 12">2.7.7.12</ecNumber>
    </recommendedName>
</protein>
<dbReference type="PANTHER" id="PTHR11943:SF1">
    <property type="entry name" value="GALACTOSE-1-PHOSPHATE URIDYLYLTRANSFERASE"/>
    <property type="match status" value="1"/>
</dbReference>
<evidence type="ECO:0000256" key="1">
    <source>
        <dbReference type="ARBA" id="ARBA00001107"/>
    </source>
</evidence>
<dbReference type="InterPro" id="IPR001937">
    <property type="entry name" value="GalP_UDPtransf1"/>
</dbReference>
<dbReference type="GO" id="GO:0033499">
    <property type="term" value="P:galactose catabolic process via UDP-galactose, Leloir pathway"/>
    <property type="evidence" value="ECO:0007669"/>
    <property type="project" value="TreeGrafter"/>
</dbReference>
<evidence type="ECO:0000256" key="3">
    <source>
        <dbReference type="ARBA" id="ARBA00010951"/>
    </source>
</evidence>
<organism evidence="20 21">
    <name type="scientific">Candidatus Gottesmanbacteria bacterium RIFCSPHIGHO2_02_FULL_39_11</name>
    <dbReference type="NCBI Taxonomy" id="1798382"/>
    <lineage>
        <taxon>Bacteria</taxon>
        <taxon>Candidatus Gottesmaniibacteriota</taxon>
    </lineage>
</organism>
<feature type="binding site" description="in other chain" evidence="14">
    <location>
        <begin position="160"/>
        <end position="162"/>
    </location>
    <ligand>
        <name>UDP-alpha-D-glucose</name>
        <dbReference type="ChEBI" id="CHEBI:58885"/>
        <note>ligand shared between dimeric partners</note>
    </ligand>
</feature>
<dbReference type="STRING" id="1798382.A3D77_01465"/>
<comment type="cofactor">
    <cofactor evidence="15">
        <name>Zn(2+)</name>
        <dbReference type="ChEBI" id="CHEBI:29105"/>
    </cofactor>
    <text evidence="15">Binds 1 zinc ion per subunit.</text>
</comment>
<comment type="caution">
    <text evidence="20">The sequence shown here is derived from an EMBL/GenBank/DDBJ whole genome shotgun (WGS) entry which is preliminary data.</text>
</comment>
<evidence type="ECO:0000256" key="15">
    <source>
        <dbReference type="PIRSR" id="PIRSR000808-3"/>
    </source>
</evidence>
<evidence type="ECO:0000256" key="12">
    <source>
        <dbReference type="NCBIfam" id="TIGR00209"/>
    </source>
</evidence>
<feature type="binding site" evidence="14">
    <location>
        <begin position="317"/>
        <end position="318"/>
    </location>
    <ligand>
        <name>UDP-alpha-D-glucose</name>
        <dbReference type="ChEBI" id="CHEBI:58885"/>
        <note>ligand shared between dimeric partners</note>
    </ligand>
</feature>
<dbReference type="NCBIfam" id="NF008724">
    <property type="entry name" value="PRK11720.1"/>
    <property type="match status" value="1"/>
</dbReference>
<evidence type="ECO:0000256" key="11">
    <source>
        <dbReference type="ARBA" id="ARBA00023277"/>
    </source>
</evidence>
<keyword evidence="7 17" id="KW-0548">Nucleotidyltransferase</keyword>
<feature type="binding site" evidence="14">
    <location>
        <begin position="26"/>
        <end position="29"/>
    </location>
    <ligand>
        <name>UDP-alpha-D-glucose</name>
        <dbReference type="ChEBI" id="CHEBI:58885"/>
        <note>ligand shared between dimeric partners</note>
    </ligand>
</feature>
<dbReference type="Gene3D" id="3.30.428.10">
    <property type="entry name" value="HIT-like"/>
    <property type="match status" value="2"/>
</dbReference>
<evidence type="ECO:0000256" key="10">
    <source>
        <dbReference type="ARBA" id="ARBA00023144"/>
    </source>
</evidence>
<comment type="catalytic activity">
    <reaction evidence="1 17">
        <text>alpha-D-galactose 1-phosphate + UDP-alpha-D-glucose = alpha-D-glucose 1-phosphate + UDP-alpha-D-galactose</text>
        <dbReference type="Rhea" id="RHEA:13989"/>
        <dbReference type="ChEBI" id="CHEBI:58336"/>
        <dbReference type="ChEBI" id="CHEBI:58601"/>
        <dbReference type="ChEBI" id="CHEBI:58885"/>
        <dbReference type="ChEBI" id="CHEBI:66914"/>
        <dbReference type="EC" id="2.7.7.12"/>
    </reaction>
</comment>
<feature type="binding site" evidence="16">
    <location>
        <position position="299"/>
    </location>
    <ligand>
        <name>Fe cation</name>
        <dbReference type="ChEBI" id="CHEBI:24875"/>
    </ligand>
</feature>
<dbReference type="Pfam" id="PF01087">
    <property type="entry name" value="GalP_UDP_transf"/>
    <property type="match status" value="1"/>
</dbReference>
<dbReference type="PROSITE" id="PS00117">
    <property type="entry name" value="GAL_P_UDP_TRANSF_I"/>
    <property type="match status" value="1"/>
</dbReference>
<evidence type="ECO:0000256" key="17">
    <source>
        <dbReference type="RuleBase" id="RU000506"/>
    </source>
</evidence>
<evidence type="ECO:0000256" key="8">
    <source>
        <dbReference type="ARBA" id="ARBA00022723"/>
    </source>
</evidence>
<dbReference type="FunFam" id="3.30.428.10:FF:000001">
    <property type="entry name" value="Galactose-1-phosphate uridylyltransferase"/>
    <property type="match status" value="1"/>
</dbReference>
<dbReference type="Proteomes" id="UP000176923">
    <property type="component" value="Unassembled WGS sequence"/>
</dbReference>
<feature type="binding site" evidence="15">
    <location>
        <position position="50"/>
    </location>
    <ligand>
        <name>Zn(2+)</name>
        <dbReference type="ChEBI" id="CHEBI:29105"/>
    </ligand>
</feature>
<evidence type="ECO:0000256" key="2">
    <source>
        <dbReference type="ARBA" id="ARBA00004947"/>
    </source>
</evidence>
<dbReference type="SUPFAM" id="SSF54197">
    <property type="entry name" value="HIT-like"/>
    <property type="match status" value="2"/>
</dbReference>
<name>A0A1F5ZTD5_9BACT</name>
<sequence>MNDFSLHPHRRYNPLMDEWVLVSPQRTKRPWQGAITPEIQKESVKYDSHCYLCPGNKRANNKKTPDYTGAYVFENDFPALLSDKTDFKFPQDNDLFNVSSQRGTCRVICYSPSHSLTMAKMTTDQINDVITAWIGQYIELGNLPFINYVQIFENRGEMMGASNPHPHGQIWATEHIPTIVSKEQYEQEKYFQKKKTSLLLDYLKCEIQMKERTVYANDNFVSLIPFWAVWPYEVMIVPKQKKESLSQLTLSERLNLADMLRNTIIRYDNLFHTPFPYTLGIHQAPTDGKNHPEWQFHIHFYPPLLRSATVRKFMVGYEMMAEAQRDITPEESAEKLRSLSATHYFQS</sequence>
<dbReference type="InterPro" id="IPR005849">
    <property type="entry name" value="GalP_Utransf_N"/>
</dbReference>
<dbReference type="InterPro" id="IPR019779">
    <property type="entry name" value="GalP_UDPtransf1_His-AS"/>
</dbReference>
<dbReference type="AlphaFoldDB" id="A0A1F5ZTD5"/>
<proteinExistence type="inferred from homology"/>
<feature type="binding site" evidence="14">
    <location>
        <begin position="312"/>
        <end position="313"/>
    </location>
    <ligand>
        <name>UDP-alpha-D-glucose</name>
        <dbReference type="ChEBI" id="CHEBI:58885"/>
        <note>ligand shared between dimeric partners</note>
    </ligand>
</feature>
<comment type="cofactor">
    <cofactor evidence="16">
        <name>Fe cation</name>
        <dbReference type="ChEBI" id="CHEBI:24875"/>
    </cofactor>
    <text evidence="16">Binds 1 Fe cation per subunit.</text>
</comment>
<comment type="pathway">
    <text evidence="2 17">Carbohydrate metabolism; galactose metabolism.</text>
</comment>
<evidence type="ECO:0000256" key="13">
    <source>
        <dbReference type="PIRSR" id="PIRSR000808-1"/>
    </source>
</evidence>
<evidence type="ECO:0000256" key="9">
    <source>
        <dbReference type="ARBA" id="ARBA00022833"/>
    </source>
</evidence>
<keyword evidence="6 17" id="KW-0808">Transferase</keyword>
<feature type="binding site" description="in other chain" evidence="14">
    <location>
        <position position="324"/>
    </location>
    <ligand>
        <name>UDP-alpha-D-glucose</name>
        <dbReference type="ChEBI" id="CHEBI:58885"/>
        <note>ligand shared between dimeric partners</note>
    </ligand>
</feature>
<feature type="binding site" description="in other chain" evidence="14">
    <location>
        <position position="169"/>
    </location>
    <ligand>
        <name>UDP-alpha-D-glucose</name>
        <dbReference type="ChEBI" id="CHEBI:58885"/>
        <note>ligand shared between dimeric partners</note>
    </ligand>
</feature>
<feature type="binding site" description="in other chain" evidence="14">
    <location>
        <begin position="75"/>
        <end position="76"/>
    </location>
    <ligand>
        <name>UDP-alpha-D-glucose</name>
        <dbReference type="ChEBI" id="CHEBI:58885"/>
        <note>ligand shared between dimeric partners</note>
    </ligand>
</feature>
<keyword evidence="10 17" id="KW-0299">Galactose metabolism</keyword>
<dbReference type="UniPathway" id="UPA00214"/>
<feature type="domain" description="Galactose-1-phosphate uridyl transferase N-terminal" evidence="18">
    <location>
        <begin position="6"/>
        <end position="177"/>
    </location>
</feature>
<dbReference type="Pfam" id="PF02744">
    <property type="entry name" value="GalP_UDP_tr_C"/>
    <property type="match status" value="1"/>
</dbReference>
<dbReference type="GO" id="GO:0008270">
    <property type="term" value="F:zinc ion binding"/>
    <property type="evidence" value="ECO:0007669"/>
    <property type="project" value="InterPro"/>
</dbReference>
<feature type="active site" description="Tele-UMP-histidine intermediate" evidence="13">
    <location>
        <position position="167"/>
    </location>
</feature>
<evidence type="ECO:0000256" key="7">
    <source>
        <dbReference type="ARBA" id="ARBA00022695"/>
    </source>
</evidence>
<feature type="domain" description="Galactose-1-phosphate uridyl transferase C-terminal" evidence="19">
    <location>
        <begin position="186"/>
        <end position="345"/>
    </location>
</feature>
<dbReference type="EC" id="2.7.7.12" evidence="4 12"/>
<dbReference type="InterPro" id="IPR005850">
    <property type="entry name" value="GalP_Utransf_C"/>
</dbReference>
<evidence type="ECO:0000256" key="6">
    <source>
        <dbReference type="ARBA" id="ARBA00022679"/>
    </source>
</evidence>
<feature type="binding site" evidence="15">
    <location>
        <position position="53"/>
    </location>
    <ligand>
        <name>Zn(2+)</name>
        <dbReference type="ChEBI" id="CHEBI:29105"/>
    </ligand>
</feature>
<dbReference type="CDD" id="cd00608">
    <property type="entry name" value="GalT"/>
    <property type="match status" value="1"/>
</dbReference>
<reference evidence="20 21" key="1">
    <citation type="journal article" date="2016" name="Nat. Commun.">
        <title>Thousands of microbial genomes shed light on interconnected biogeochemical processes in an aquifer system.</title>
        <authorList>
            <person name="Anantharaman K."/>
            <person name="Brown C.T."/>
            <person name="Hug L.A."/>
            <person name="Sharon I."/>
            <person name="Castelle C.J."/>
            <person name="Probst A.J."/>
            <person name="Thomas B.C."/>
            <person name="Singh A."/>
            <person name="Wilkins M.J."/>
            <person name="Karaoz U."/>
            <person name="Brodie E.L."/>
            <person name="Williams K.H."/>
            <person name="Hubbard S.S."/>
            <person name="Banfield J.F."/>
        </authorList>
    </citation>
    <scope>NUCLEOTIDE SEQUENCE [LARGE SCALE GENOMIC DNA]</scope>
</reference>
<evidence type="ECO:0000259" key="19">
    <source>
        <dbReference type="Pfam" id="PF02744"/>
    </source>
</evidence>
<evidence type="ECO:0000256" key="14">
    <source>
        <dbReference type="PIRSR" id="PIRSR000808-2"/>
    </source>
</evidence>
<dbReference type="PIRSF" id="PIRSF000808">
    <property type="entry name" value="GalT"/>
    <property type="match status" value="1"/>
</dbReference>
<dbReference type="PANTHER" id="PTHR11943">
    <property type="entry name" value="GALACTOSE-1-PHOSPHATE URIDYLYLTRANSFERASE"/>
    <property type="match status" value="1"/>
</dbReference>
<evidence type="ECO:0000313" key="21">
    <source>
        <dbReference type="Proteomes" id="UP000176923"/>
    </source>
</evidence>
<dbReference type="FunFam" id="3.30.428.10:FF:000002">
    <property type="entry name" value="Galactose-1-phosphate uridylyltransferase"/>
    <property type="match status" value="1"/>
</dbReference>
<feature type="binding site" evidence="16">
    <location>
        <position position="297"/>
    </location>
    <ligand>
        <name>Fe cation</name>
        <dbReference type="ChEBI" id="CHEBI:24875"/>
    </ligand>
</feature>
<evidence type="ECO:0000256" key="5">
    <source>
        <dbReference type="ARBA" id="ARBA00016340"/>
    </source>
</evidence>
<evidence type="ECO:0000256" key="16">
    <source>
        <dbReference type="PIRSR" id="PIRSR000808-4"/>
    </source>
</evidence>
<dbReference type="EMBL" id="MFJL01000019">
    <property type="protein sequence ID" value="OGG15746.1"/>
    <property type="molecule type" value="Genomic_DNA"/>
</dbReference>
<keyword evidence="9 15" id="KW-0862">Zinc</keyword>
<feature type="binding site" evidence="16">
    <location>
        <position position="282"/>
    </location>
    <ligand>
        <name>Fe cation</name>
        <dbReference type="ChEBI" id="CHEBI:24875"/>
    </ligand>
</feature>
<comment type="similarity">
    <text evidence="3 17">Belongs to the galactose-1-phosphate uridylyltransferase type 1 family.</text>
</comment>
<dbReference type="GO" id="GO:0008108">
    <property type="term" value="F:UDP-glucose:hexose-1-phosphate uridylyltransferase activity"/>
    <property type="evidence" value="ECO:0007669"/>
    <property type="project" value="UniProtKB-UniRule"/>
</dbReference>
<feature type="binding site" description="in other chain" evidence="14">
    <location>
        <position position="59"/>
    </location>
    <ligand>
        <name>UDP-alpha-D-glucose</name>
        <dbReference type="ChEBI" id="CHEBI:58885"/>
        <note>ligand shared between dimeric partners</note>
    </ligand>
</feature>